<dbReference type="PANTHER" id="PTHR33164:SF99">
    <property type="entry name" value="MARR FAMILY REGULATORY PROTEIN"/>
    <property type="match status" value="1"/>
</dbReference>
<dbReference type="InterPro" id="IPR036390">
    <property type="entry name" value="WH_DNA-bd_sf"/>
</dbReference>
<evidence type="ECO:0000313" key="3">
    <source>
        <dbReference type="Proteomes" id="UP001612928"/>
    </source>
</evidence>
<feature type="domain" description="HTH marR-type" evidence="1">
    <location>
        <begin position="17"/>
        <end position="152"/>
    </location>
</feature>
<dbReference type="PRINTS" id="PR00598">
    <property type="entry name" value="HTHMARR"/>
</dbReference>
<dbReference type="InterPro" id="IPR039422">
    <property type="entry name" value="MarR/SlyA-like"/>
</dbReference>
<dbReference type="SUPFAM" id="SSF46785">
    <property type="entry name" value="Winged helix' DNA-binding domain"/>
    <property type="match status" value="1"/>
</dbReference>
<dbReference type="PANTHER" id="PTHR33164">
    <property type="entry name" value="TRANSCRIPTIONAL REGULATOR, MARR FAMILY"/>
    <property type="match status" value="1"/>
</dbReference>
<reference evidence="2 3" key="1">
    <citation type="submission" date="2024-10" db="EMBL/GenBank/DDBJ databases">
        <title>The Natural Products Discovery Center: Release of the First 8490 Sequenced Strains for Exploring Actinobacteria Biosynthetic Diversity.</title>
        <authorList>
            <person name="Kalkreuter E."/>
            <person name="Kautsar S.A."/>
            <person name="Yang D."/>
            <person name="Bader C.D."/>
            <person name="Teijaro C.N."/>
            <person name="Fluegel L."/>
            <person name="Davis C.M."/>
            <person name="Simpson J.R."/>
            <person name="Lauterbach L."/>
            <person name="Steele A.D."/>
            <person name="Gui C."/>
            <person name="Meng S."/>
            <person name="Li G."/>
            <person name="Viehrig K."/>
            <person name="Ye F."/>
            <person name="Su P."/>
            <person name="Kiefer A.F."/>
            <person name="Nichols A."/>
            <person name="Cepeda A.J."/>
            <person name="Yan W."/>
            <person name="Fan B."/>
            <person name="Jiang Y."/>
            <person name="Adhikari A."/>
            <person name="Zheng C.-J."/>
            <person name="Schuster L."/>
            <person name="Cowan T.M."/>
            <person name="Smanski M.J."/>
            <person name="Chevrette M.G."/>
            <person name="De Carvalho L.P.S."/>
            <person name="Shen B."/>
        </authorList>
    </citation>
    <scope>NUCLEOTIDE SEQUENCE [LARGE SCALE GENOMIC DNA]</scope>
    <source>
        <strain evidence="2 3">NPDC049503</strain>
    </source>
</reference>
<evidence type="ECO:0000259" key="1">
    <source>
        <dbReference type="PROSITE" id="PS50995"/>
    </source>
</evidence>
<dbReference type="InterPro" id="IPR036388">
    <property type="entry name" value="WH-like_DNA-bd_sf"/>
</dbReference>
<dbReference type="SMART" id="SM00347">
    <property type="entry name" value="HTH_MARR"/>
    <property type="match status" value="1"/>
</dbReference>
<keyword evidence="3" id="KW-1185">Reference proteome</keyword>
<dbReference type="Proteomes" id="UP001612928">
    <property type="component" value="Unassembled WGS sequence"/>
</dbReference>
<dbReference type="EMBL" id="JBITMB010000009">
    <property type="protein sequence ID" value="MFI7444767.1"/>
    <property type="molecule type" value="Genomic_DNA"/>
</dbReference>
<dbReference type="InterPro" id="IPR000835">
    <property type="entry name" value="HTH_MarR-typ"/>
</dbReference>
<dbReference type="Gene3D" id="1.10.10.10">
    <property type="entry name" value="Winged helix-like DNA-binding domain superfamily/Winged helix DNA-binding domain"/>
    <property type="match status" value="1"/>
</dbReference>
<comment type="caution">
    <text evidence="2">The sequence shown here is derived from an EMBL/GenBank/DDBJ whole genome shotgun (WGS) entry which is preliminary data.</text>
</comment>
<proteinExistence type="predicted"/>
<protein>
    <submittedName>
        <fullName evidence="2">MarR family winged helix-turn-helix transcriptional regulator</fullName>
    </submittedName>
</protein>
<dbReference type="PROSITE" id="PS50995">
    <property type="entry name" value="HTH_MARR_2"/>
    <property type="match status" value="1"/>
</dbReference>
<gene>
    <name evidence="2" type="ORF">ACIBP5_32750</name>
</gene>
<sequence>MSKRSPGETVRWLDADEERAWRALRRMMIAIQSRTAHDLAAIGLSEADYEVLSTLSERPGRTSTLHEQAAKMGWSRSRLSRHATRMETRGLVRREPDPDDGRGCYLVLTEHGMETLEDAAPAHLESVRRHVIDRLSPADLSALESIARKLEEPACSRS</sequence>
<dbReference type="RefSeq" id="WP_397025053.1">
    <property type="nucleotide sequence ID" value="NZ_JBITMB010000009.1"/>
</dbReference>
<evidence type="ECO:0000313" key="2">
    <source>
        <dbReference type="EMBL" id="MFI7444767.1"/>
    </source>
</evidence>
<organism evidence="2 3">
    <name type="scientific">Nonomuraea indica</name>
    <dbReference type="NCBI Taxonomy" id="1581193"/>
    <lineage>
        <taxon>Bacteria</taxon>
        <taxon>Bacillati</taxon>
        <taxon>Actinomycetota</taxon>
        <taxon>Actinomycetes</taxon>
        <taxon>Streptosporangiales</taxon>
        <taxon>Streptosporangiaceae</taxon>
        <taxon>Nonomuraea</taxon>
    </lineage>
</organism>
<accession>A0ABW8ADB5</accession>
<dbReference type="Pfam" id="PF12802">
    <property type="entry name" value="MarR_2"/>
    <property type="match status" value="1"/>
</dbReference>
<name>A0ABW8ADB5_9ACTN</name>